<gene>
    <name evidence="2" type="ORF">B5807_03688</name>
</gene>
<feature type="compositionally biased region" description="Basic and acidic residues" evidence="1">
    <location>
        <begin position="253"/>
        <end position="280"/>
    </location>
</feature>
<sequence length="411" mass="45582">MLSSCALPYSAPLAFKHNTHVTPSTHKHRRFHLDTRSLSPQTSTINHTSLSTIITHANPPPIHSYIEPSNDRTVSTPLILRSCLLRSSHSFEDMTEQDRTNQMTRRHLSPSAPPELRNVRIEERMPSYFPLANGVNIGHLHHLNLDLASGSGSGTGTGLDWVTRAHRRAPRRGSVSFEAQRAGDDILTALRLMPASAGGGGYGGGNGNGGGRGSADFDGDSDGDGEAGSGAEGEVAPYDDDLIRRERRGTGTRRSEREGDRDRGRRASHHDWRSREEHFPRASFSPPTPFIDSEQLHHHHMHHRCSRCTPQPVPPLLHPLHSTRCTCGHNLPLMPNMHRWDASFVLRARRAGEGEYIRLRPGGKKALVRPKKGARKYRGLGAYGTVDDVDCEEVWRVYPGTVRGEVKVRMV</sequence>
<proteinExistence type="predicted"/>
<feature type="region of interest" description="Disordered" evidence="1">
    <location>
        <begin position="92"/>
        <end position="113"/>
    </location>
</feature>
<evidence type="ECO:0000313" key="3">
    <source>
        <dbReference type="Proteomes" id="UP000193240"/>
    </source>
</evidence>
<dbReference type="InParanoid" id="A0A1Y2M605"/>
<dbReference type="AlphaFoldDB" id="A0A1Y2M605"/>
<protein>
    <submittedName>
        <fullName evidence="2">Uncharacterized protein</fullName>
    </submittedName>
</protein>
<dbReference type="EMBL" id="KZ107840">
    <property type="protein sequence ID" value="OSS51545.1"/>
    <property type="molecule type" value="Genomic_DNA"/>
</dbReference>
<organism evidence="2 3">
    <name type="scientific">Epicoccum nigrum</name>
    <name type="common">Soil fungus</name>
    <name type="synonym">Epicoccum purpurascens</name>
    <dbReference type="NCBI Taxonomy" id="105696"/>
    <lineage>
        <taxon>Eukaryota</taxon>
        <taxon>Fungi</taxon>
        <taxon>Dikarya</taxon>
        <taxon>Ascomycota</taxon>
        <taxon>Pezizomycotina</taxon>
        <taxon>Dothideomycetes</taxon>
        <taxon>Pleosporomycetidae</taxon>
        <taxon>Pleosporales</taxon>
        <taxon>Pleosporineae</taxon>
        <taxon>Didymellaceae</taxon>
        <taxon>Epicoccum</taxon>
    </lineage>
</organism>
<evidence type="ECO:0000313" key="2">
    <source>
        <dbReference type="EMBL" id="OSS51545.1"/>
    </source>
</evidence>
<keyword evidence="3" id="KW-1185">Reference proteome</keyword>
<dbReference type="Proteomes" id="UP000193240">
    <property type="component" value="Unassembled WGS sequence"/>
</dbReference>
<accession>A0A1Y2M605</accession>
<name>A0A1Y2M605_EPING</name>
<evidence type="ECO:0000256" key="1">
    <source>
        <dbReference type="SAM" id="MobiDB-lite"/>
    </source>
</evidence>
<feature type="region of interest" description="Disordered" evidence="1">
    <location>
        <begin position="201"/>
        <end position="293"/>
    </location>
</feature>
<reference evidence="2 3" key="1">
    <citation type="journal article" date="2017" name="Genome Announc.">
        <title>Genome sequence of the saprophytic ascomycete Epicoccum nigrum ICMP 19927 strain isolated from New Zealand.</title>
        <authorList>
            <person name="Fokin M."/>
            <person name="Fleetwood D."/>
            <person name="Weir B.S."/>
            <person name="Villas-Boas S.G."/>
        </authorList>
    </citation>
    <scope>NUCLEOTIDE SEQUENCE [LARGE SCALE GENOMIC DNA]</scope>
    <source>
        <strain evidence="2 3">ICMP 19927</strain>
    </source>
</reference>
<feature type="compositionally biased region" description="Gly residues" evidence="1">
    <location>
        <begin position="201"/>
        <end position="213"/>
    </location>
</feature>